<organism evidence="3 4">
    <name type="scientific">Phytophthora infestans (strain T30-4)</name>
    <name type="common">Potato late blight agent</name>
    <dbReference type="NCBI Taxonomy" id="403677"/>
    <lineage>
        <taxon>Eukaryota</taxon>
        <taxon>Sar</taxon>
        <taxon>Stramenopiles</taxon>
        <taxon>Oomycota</taxon>
        <taxon>Peronosporomycetes</taxon>
        <taxon>Peronosporales</taxon>
        <taxon>Peronosporaceae</taxon>
        <taxon>Phytophthora</taxon>
    </lineage>
</organism>
<reference evidence="4" key="1">
    <citation type="journal article" date="2009" name="Nature">
        <title>Genome sequence and analysis of the Irish potato famine pathogen Phytophthora infestans.</title>
        <authorList>
            <consortium name="The Broad Institute Genome Sequencing Platform"/>
            <person name="Haas B.J."/>
            <person name="Kamoun S."/>
            <person name="Zody M.C."/>
            <person name="Jiang R.H."/>
            <person name="Handsaker R.E."/>
            <person name="Cano L.M."/>
            <person name="Grabherr M."/>
            <person name="Kodira C.D."/>
            <person name="Raffaele S."/>
            <person name="Torto-Alalibo T."/>
            <person name="Bozkurt T.O."/>
            <person name="Ah-Fong A.M."/>
            <person name="Alvarado L."/>
            <person name="Anderson V.L."/>
            <person name="Armstrong M.R."/>
            <person name="Avrova A."/>
            <person name="Baxter L."/>
            <person name="Beynon J."/>
            <person name="Boevink P.C."/>
            <person name="Bollmann S.R."/>
            <person name="Bos J.I."/>
            <person name="Bulone V."/>
            <person name="Cai G."/>
            <person name="Cakir C."/>
            <person name="Carrington J.C."/>
            <person name="Chawner M."/>
            <person name="Conti L."/>
            <person name="Costanzo S."/>
            <person name="Ewan R."/>
            <person name="Fahlgren N."/>
            <person name="Fischbach M.A."/>
            <person name="Fugelstad J."/>
            <person name="Gilroy E.M."/>
            <person name="Gnerre S."/>
            <person name="Green P.J."/>
            <person name="Grenville-Briggs L.J."/>
            <person name="Griffith J."/>
            <person name="Grunwald N.J."/>
            <person name="Horn K."/>
            <person name="Horner N.R."/>
            <person name="Hu C.H."/>
            <person name="Huitema E."/>
            <person name="Jeong D.H."/>
            <person name="Jones A.M."/>
            <person name="Jones J.D."/>
            <person name="Jones R.W."/>
            <person name="Karlsson E.K."/>
            <person name="Kunjeti S.G."/>
            <person name="Lamour K."/>
            <person name="Liu Z."/>
            <person name="Ma L."/>
            <person name="Maclean D."/>
            <person name="Chibucos M.C."/>
            <person name="McDonald H."/>
            <person name="McWalters J."/>
            <person name="Meijer H.J."/>
            <person name="Morgan W."/>
            <person name="Morris P.F."/>
            <person name="Munro C.A."/>
            <person name="O'Neill K."/>
            <person name="Ospina-Giraldo M."/>
            <person name="Pinzon A."/>
            <person name="Pritchard L."/>
            <person name="Ramsahoye B."/>
            <person name="Ren Q."/>
            <person name="Restrepo S."/>
            <person name="Roy S."/>
            <person name="Sadanandom A."/>
            <person name="Savidor A."/>
            <person name="Schornack S."/>
            <person name="Schwartz D.C."/>
            <person name="Schumann U.D."/>
            <person name="Schwessinger B."/>
            <person name="Seyer L."/>
            <person name="Sharpe T."/>
            <person name="Silvar C."/>
            <person name="Song J."/>
            <person name="Studholme D.J."/>
            <person name="Sykes S."/>
            <person name="Thines M."/>
            <person name="van de Vondervoort P.J."/>
            <person name="Phuntumart V."/>
            <person name="Wawra S."/>
            <person name="Weide R."/>
            <person name="Win J."/>
            <person name="Young C."/>
            <person name="Zhou S."/>
            <person name="Fry W."/>
            <person name="Meyers B.C."/>
            <person name="van West P."/>
            <person name="Ristaino J."/>
            <person name="Govers F."/>
            <person name="Birch P.R."/>
            <person name="Whisson S.C."/>
            <person name="Judelson H.S."/>
            <person name="Nusbaum C."/>
        </authorList>
    </citation>
    <scope>NUCLEOTIDE SEQUENCE [LARGE SCALE GENOMIC DNA]</scope>
    <source>
        <strain evidence="4">T30-4</strain>
    </source>
</reference>
<protein>
    <submittedName>
        <fullName evidence="3">Uncharacterized protein</fullName>
    </submittedName>
</protein>
<dbReference type="OrthoDB" id="128658at2759"/>
<feature type="compositionally biased region" description="Low complexity" evidence="1">
    <location>
        <begin position="277"/>
        <end position="287"/>
    </location>
</feature>
<evidence type="ECO:0000313" key="3">
    <source>
        <dbReference type="EMBL" id="EEY62936.1"/>
    </source>
</evidence>
<evidence type="ECO:0000256" key="2">
    <source>
        <dbReference type="SAM" id="Phobius"/>
    </source>
</evidence>
<dbReference type="VEuPathDB" id="FungiDB:PITG_23021"/>
<dbReference type="KEGG" id="pif:PITG_23021"/>
<dbReference type="HOGENOM" id="CLU_971348_0_0_1"/>
<dbReference type="AlphaFoldDB" id="D0NQI8"/>
<accession>D0NQI8</accession>
<dbReference type="InParanoid" id="D0NQI8"/>
<feature type="transmembrane region" description="Helical" evidence="2">
    <location>
        <begin position="35"/>
        <end position="53"/>
    </location>
</feature>
<feature type="compositionally biased region" description="Basic residues" evidence="1">
    <location>
        <begin position="260"/>
        <end position="276"/>
    </location>
</feature>
<feature type="region of interest" description="Disordered" evidence="1">
    <location>
        <begin position="197"/>
        <end position="287"/>
    </location>
</feature>
<gene>
    <name evidence="3" type="ORF">PITG_23021</name>
</gene>
<keyword evidence="4" id="KW-1185">Reference proteome</keyword>
<dbReference type="RefSeq" id="XP_002898459.1">
    <property type="nucleotide sequence ID" value="XM_002898413.1"/>
</dbReference>
<feature type="compositionally biased region" description="Basic and acidic residues" evidence="1">
    <location>
        <begin position="206"/>
        <end position="218"/>
    </location>
</feature>
<sequence length="287" mass="32915">MTHRRAFWEWALHAPLVTAAAMPQRRKLKMRAVQARWAFTSICIETWGFYAFLEMLEKRPEMYWLGGQPGRATRHGRPYNGPIAEDLATLKQKDKERYGATLENALDPSNIDTYGYPSMRSLFESTDALNPDADEKSRLSLAALARVRRDTMSSTKPNVTWAGEKNEEPWQALVNNHAVKLAQDDIMAQITAGTYEVPTVRPPSGAERRRDEWSDSKMKARTKRRKLRPMTLLVTTTRSPKPMTTKTSRKRRNSSSTRTATRKAIRTKMRTTRRRPPSSTSLRCSRS</sequence>
<dbReference type="Proteomes" id="UP000006643">
    <property type="component" value="Unassembled WGS sequence"/>
</dbReference>
<name>D0NQI8_PHYIT</name>
<keyword evidence="2" id="KW-0472">Membrane</keyword>
<dbReference type="eggNOG" id="ENOG502REPY">
    <property type="taxonomic scope" value="Eukaryota"/>
</dbReference>
<feature type="compositionally biased region" description="Basic residues" evidence="1">
    <location>
        <begin position="219"/>
        <end position="228"/>
    </location>
</feature>
<dbReference type="GeneID" id="9478587"/>
<evidence type="ECO:0000313" key="4">
    <source>
        <dbReference type="Proteomes" id="UP000006643"/>
    </source>
</evidence>
<keyword evidence="2" id="KW-0812">Transmembrane</keyword>
<evidence type="ECO:0000256" key="1">
    <source>
        <dbReference type="SAM" id="MobiDB-lite"/>
    </source>
</evidence>
<proteinExistence type="predicted"/>
<keyword evidence="2" id="KW-1133">Transmembrane helix</keyword>
<dbReference type="EMBL" id="DS028153">
    <property type="protein sequence ID" value="EEY62936.1"/>
    <property type="molecule type" value="Genomic_DNA"/>
</dbReference>